<protein>
    <recommendedName>
        <fullName evidence="2">C2H2-type domain-containing protein</fullName>
    </recommendedName>
</protein>
<dbReference type="AlphaFoldDB" id="A0A195BED6"/>
<sequence length="288" mass="33147">MLHNTFQSIKHKSPLCDRVLRSIAESRILHHVIRSRRKYRGAWRRDIRHNDRVSFITCEGVLTTGVRIRHLHIRIILVLRGCGYAPSGQDRVKMISSAIVMNITVKTEILYKRSGNTFCNYYEDYFSKLIDNIAHNVSRLTIKEMIRSPDLSRRNGKVHRRKVAKTFGRQLRATRQTCSRICEDGFPFPGSLRRHGRAAHPAARKVHEPVVVGLRDVLSYLFSPNCTATSLPFCRIKISKCVERITDIEQKRRREALSSSLSFAPLSEGSPTRTIQLLEPMCLITLTR</sequence>
<dbReference type="PROSITE" id="PS00028">
    <property type="entry name" value="ZINC_FINGER_C2H2_1"/>
    <property type="match status" value="1"/>
</dbReference>
<proteinExistence type="predicted"/>
<organism evidence="3 4">
    <name type="scientific">Atta colombica</name>
    <dbReference type="NCBI Taxonomy" id="520822"/>
    <lineage>
        <taxon>Eukaryota</taxon>
        <taxon>Metazoa</taxon>
        <taxon>Ecdysozoa</taxon>
        <taxon>Arthropoda</taxon>
        <taxon>Hexapoda</taxon>
        <taxon>Insecta</taxon>
        <taxon>Pterygota</taxon>
        <taxon>Neoptera</taxon>
        <taxon>Endopterygota</taxon>
        <taxon>Hymenoptera</taxon>
        <taxon>Apocrita</taxon>
        <taxon>Aculeata</taxon>
        <taxon>Formicoidea</taxon>
        <taxon>Formicidae</taxon>
        <taxon>Myrmicinae</taxon>
        <taxon>Atta</taxon>
    </lineage>
</organism>
<dbReference type="EMBL" id="KQ976511">
    <property type="protein sequence ID" value="KYM82557.1"/>
    <property type="molecule type" value="Genomic_DNA"/>
</dbReference>
<name>A0A195BED6_9HYME</name>
<evidence type="ECO:0000256" key="1">
    <source>
        <dbReference type="PROSITE-ProRule" id="PRU00042"/>
    </source>
</evidence>
<keyword evidence="1" id="KW-0863">Zinc-finger</keyword>
<feature type="domain" description="C2H2-type" evidence="2">
    <location>
        <begin position="176"/>
        <end position="205"/>
    </location>
</feature>
<gene>
    <name evidence="3" type="ORF">ALC53_07048</name>
</gene>
<dbReference type="Proteomes" id="UP000078540">
    <property type="component" value="Unassembled WGS sequence"/>
</dbReference>
<dbReference type="PROSITE" id="PS50157">
    <property type="entry name" value="ZINC_FINGER_C2H2_2"/>
    <property type="match status" value="1"/>
</dbReference>
<keyword evidence="4" id="KW-1185">Reference proteome</keyword>
<accession>A0A195BED6</accession>
<dbReference type="GO" id="GO:0008270">
    <property type="term" value="F:zinc ion binding"/>
    <property type="evidence" value="ECO:0007669"/>
    <property type="project" value="UniProtKB-KW"/>
</dbReference>
<dbReference type="InterPro" id="IPR013087">
    <property type="entry name" value="Znf_C2H2_type"/>
</dbReference>
<reference evidence="3 4" key="1">
    <citation type="submission" date="2015-09" db="EMBL/GenBank/DDBJ databases">
        <title>Atta colombica WGS genome.</title>
        <authorList>
            <person name="Nygaard S."/>
            <person name="Hu H."/>
            <person name="Boomsma J."/>
            <person name="Zhang G."/>
        </authorList>
    </citation>
    <scope>NUCLEOTIDE SEQUENCE [LARGE SCALE GENOMIC DNA]</scope>
    <source>
        <strain evidence="3">Treedump-2</strain>
        <tissue evidence="3">Whole body</tissue>
    </source>
</reference>
<keyword evidence="1" id="KW-0862">Zinc</keyword>
<evidence type="ECO:0000313" key="4">
    <source>
        <dbReference type="Proteomes" id="UP000078540"/>
    </source>
</evidence>
<evidence type="ECO:0000259" key="2">
    <source>
        <dbReference type="PROSITE" id="PS50157"/>
    </source>
</evidence>
<evidence type="ECO:0000313" key="3">
    <source>
        <dbReference type="EMBL" id="KYM82557.1"/>
    </source>
</evidence>
<keyword evidence="1" id="KW-0479">Metal-binding</keyword>